<dbReference type="GeneID" id="43348880"/>
<reference evidence="3 4" key="1">
    <citation type="submission" date="2011-02" db="EMBL/GenBank/DDBJ databases">
        <authorList>
            <person name="Weinstock G."/>
            <person name="Sodergren E."/>
            <person name="Clifton S."/>
            <person name="Fulton L."/>
            <person name="Fulton B."/>
            <person name="Courtney L."/>
            <person name="Fronick C."/>
            <person name="Harrison M."/>
            <person name="Strong C."/>
            <person name="Farmer C."/>
            <person name="Delahaunty K."/>
            <person name="Markovic C."/>
            <person name="Hall O."/>
            <person name="Minx P."/>
            <person name="Tomlinson C."/>
            <person name="Mitreva M."/>
            <person name="Hou S."/>
            <person name="Chen J."/>
            <person name="Wollam A."/>
            <person name="Pepin K.H."/>
            <person name="Johnson M."/>
            <person name="Bhonagiri V."/>
            <person name="Zhang X."/>
            <person name="Suruliraj S."/>
            <person name="Warren W."/>
            <person name="Chinwalla A."/>
            <person name="Mardis E.R."/>
            <person name="Wilson R.K."/>
        </authorList>
    </citation>
    <scope>NUCLEOTIDE SEQUENCE [LARGE SCALE GENOMIC DNA]</scope>
    <source>
        <strain evidence="3 4">YIT 11859</strain>
    </source>
</reference>
<organism evidence="3 4">
    <name type="scientific">Parasutterella excrementihominis YIT 11859</name>
    <dbReference type="NCBI Taxonomy" id="762966"/>
    <lineage>
        <taxon>Bacteria</taxon>
        <taxon>Pseudomonadati</taxon>
        <taxon>Pseudomonadota</taxon>
        <taxon>Betaproteobacteria</taxon>
        <taxon>Burkholderiales</taxon>
        <taxon>Sutterellaceae</taxon>
        <taxon>Parasutterella</taxon>
    </lineage>
</organism>
<dbReference type="Proteomes" id="UP000005156">
    <property type="component" value="Unassembled WGS sequence"/>
</dbReference>
<dbReference type="AlphaFoldDB" id="F3QKL0"/>
<proteinExistence type="predicted"/>
<dbReference type="InterPro" id="IPR025668">
    <property type="entry name" value="Tnp_DDE_dom"/>
</dbReference>
<dbReference type="PANTHER" id="PTHR33408:SF2">
    <property type="entry name" value="TRANSPOSASE DDE DOMAIN-CONTAINING PROTEIN"/>
    <property type="match status" value="1"/>
</dbReference>
<feature type="domain" description="Transposase InsH N-terminal" evidence="1">
    <location>
        <begin position="48"/>
        <end position="107"/>
    </location>
</feature>
<dbReference type="eggNOG" id="COG3666">
    <property type="taxonomic scope" value="Bacteria"/>
</dbReference>
<dbReference type="RefSeq" id="WP_008812428.1">
    <property type="nucleotide sequence ID" value="NZ_GL883712.1"/>
</dbReference>
<comment type="caution">
    <text evidence="3">The sequence shown here is derived from an EMBL/GenBank/DDBJ whole genome shotgun (WGS) entry which is preliminary data.</text>
</comment>
<feature type="domain" description="Transposase DDE" evidence="2">
    <location>
        <begin position="383"/>
        <end position="491"/>
    </location>
</feature>
<evidence type="ECO:0000259" key="2">
    <source>
        <dbReference type="Pfam" id="PF13751"/>
    </source>
</evidence>
<sequence length="549" mass="63530">MTHFTISEPLLLYTFPLEAKEQEKLDAFLLLLEKSGAWKYLNEVRLDSELGRPQINKFRLFSAIVYCFALGKSSLREIEAACYYDLRVVYLIGEDRPSSSTISRFISLLENCITPIFISIVQAIVEEFAISLDTVFLDGSKFEANSNKYKFVWKPTTFHLRLSEKALNLLRLMHLSDDVPKDGIISSKLLTEKLTESQKIDPELIEGGETALKKMRSQLYEYLIKSVEYEEKEAICGPDRNSYYKTDHDATAMCLKEDYYSGLGSQMHAAYNTQIVVCRGIIVFYYLSQDRSDTRTLIPTLEGFKSMYGCYPKRICADAGYGSFANYKYCNTKGIEAFIKYPSWNGERTGRYPAVYEYLEDGTVSCLGGRTGNRVEIPNRHPKTQQSAFYKVENCTNCQFMAYCRRFMKEKEGNERIFEVMPEYVTLKQGARDRLLRPEGIEMRVNRSCQVEGTFGVLKQNMAYTRFRRRKLAKVRLEFALTCLGLNIRKFLKFKKSGKLPTYWKVPEGLEAETFKKPSAKRIANRLKKRKNLQPNEIAKRGYRRKGMR</sequence>
<dbReference type="OrthoDB" id="111180at2"/>
<gene>
    <name evidence="3" type="ORF">HMPREF9439_01471</name>
</gene>
<dbReference type="PANTHER" id="PTHR33408">
    <property type="entry name" value="TRANSPOSASE"/>
    <property type="match status" value="1"/>
</dbReference>
<protein>
    <submittedName>
        <fullName evidence="3">Transposase, IS4 family</fullName>
    </submittedName>
</protein>
<keyword evidence="4" id="KW-1185">Reference proteome</keyword>
<accession>F3QKL0</accession>
<dbReference type="EMBL" id="AFBP01000040">
    <property type="protein sequence ID" value="EGG54415.1"/>
    <property type="molecule type" value="Genomic_DNA"/>
</dbReference>
<dbReference type="Pfam" id="PF13751">
    <property type="entry name" value="DDE_Tnp_1_6"/>
    <property type="match status" value="1"/>
</dbReference>
<name>F3QKL0_9BURK</name>
<evidence type="ECO:0000313" key="3">
    <source>
        <dbReference type="EMBL" id="EGG54415.1"/>
    </source>
</evidence>
<dbReference type="HOGENOM" id="CLU_021293_0_1_4"/>
<evidence type="ECO:0000313" key="4">
    <source>
        <dbReference type="Proteomes" id="UP000005156"/>
    </source>
</evidence>
<evidence type="ECO:0000259" key="1">
    <source>
        <dbReference type="Pfam" id="PF05598"/>
    </source>
</evidence>
<dbReference type="Pfam" id="PF05598">
    <property type="entry name" value="DUF772"/>
    <property type="match status" value="1"/>
</dbReference>
<dbReference type="InterPro" id="IPR008490">
    <property type="entry name" value="Transposase_InsH_N"/>
</dbReference>